<dbReference type="EMBL" id="AP023189">
    <property type="protein sequence ID" value="BCG26397.1"/>
    <property type="molecule type" value="Genomic_DNA"/>
</dbReference>
<feature type="signal peptide" evidence="1">
    <location>
        <begin position="1"/>
        <end position="19"/>
    </location>
</feature>
<evidence type="ECO:0000256" key="1">
    <source>
        <dbReference type="SAM" id="SignalP"/>
    </source>
</evidence>
<dbReference type="Proteomes" id="UP001054892">
    <property type="component" value="Unassembled WGS sequence"/>
</dbReference>
<keyword evidence="1" id="KW-0732">Signal</keyword>
<dbReference type="Proteomes" id="UP000509383">
    <property type="component" value="Chromosome"/>
</dbReference>
<dbReference type="RefSeq" id="WP_173171775.1">
    <property type="nucleotide sequence ID" value="NZ_AP023189.1"/>
</dbReference>
<dbReference type="KEGG" id="ptw:TUM18999_45880"/>
<keyword evidence="5" id="KW-1185">Reference proteome</keyword>
<name>A0A6J4E9H8_9PSED</name>
<dbReference type="InterPro" id="IPR025203">
    <property type="entry name" value="QSregVF"/>
</dbReference>
<evidence type="ECO:0008006" key="6">
    <source>
        <dbReference type="Google" id="ProtNLM"/>
    </source>
</evidence>
<sequence length="138" mass="15086">MSRPLAIALVLALPFTVQAASLKDFELTKMLEKVAEESSVGTPRAINEDILDQGYTVSGAELVNHLSVREAHAAQMRANPDSMRAQLANSVCRNNGYRQLLARGAALRYEFSEYKTNRPISNERFTASDCGLSTAPAK</sequence>
<dbReference type="Pfam" id="PF13652">
    <property type="entry name" value="QSregVF"/>
    <property type="match status" value="1"/>
</dbReference>
<evidence type="ECO:0000313" key="4">
    <source>
        <dbReference type="Proteomes" id="UP000509383"/>
    </source>
</evidence>
<protein>
    <recommendedName>
        <fullName evidence="6">Quorum-sensing-regulated virulence factor</fullName>
    </recommendedName>
</protein>
<dbReference type="AlphaFoldDB" id="A0A6J4E9H8"/>
<accession>A0A6J4E9H8</accession>
<proteinExistence type="predicted"/>
<evidence type="ECO:0000313" key="2">
    <source>
        <dbReference type="EMBL" id="BCG26397.1"/>
    </source>
</evidence>
<feature type="chain" id="PRO_5026762356" description="Quorum-sensing-regulated virulence factor" evidence="1">
    <location>
        <begin position="20"/>
        <end position="138"/>
    </location>
</feature>
<organism evidence="2 4">
    <name type="scientific">Pseudomonas tohonis</name>
    <dbReference type="NCBI Taxonomy" id="2725477"/>
    <lineage>
        <taxon>Bacteria</taxon>
        <taxon>Pseudomonadati</taxon>
        <taxon>Pseudomonadota</taxon>
        <taxon>Gammaproteobacteria</taxon>
        <taxon>Pseudomonadales</taxon>
        <taxon>Pseudomonadaceae</taxon>
        <taxon>Pseudomonas</taxon>
    </lineage>
</organism>
<reference evidence="2 4" key="1">
    <citation type="submission" date="2020-05" db="EMBL/GenBank/DDBJ databases">
        <title>Characterization of novel class B3 metallo-beta-lactamase from novel Pseudomonas species.</title>
        <authorList>
            <person name="Yamada K."/>
            <person name="Aoki K."/>
            <person name="Ishii Y."/>
        </authorList>
    </citation>
    <scope>NUCLEOTIDE SEQUENCE [LARGE SCALE GENOMIC DNA]</scope>
    <source>
        <strain evidence="2 4">TUM18999</strain>
        <strain evidence="3 5">TUM20286</strain>
    </source>
</reference>
<dbReference type="Gene3D" id="3.30.300.250">
    <property type="match status" value="1"/>
</dbReference>
<gene>
    <name evidence="2" type="ORF">TUM18999_45880</name>
    <name evidence="3" type="ORF">TUM20286_06220</name>
</gene>
<evidence type="ECO:0000313" key="5">
    <source>
        <dbReference type="Proteomes" id="UP001054892"/>
    </source>
</evidence>
<dbReference type="EMBL" id="BQKM01000001">
    <property type="protein sequence ID" value="GJN50870.1"/>
    <property type="molecule type" value="Genomic_DNA"/>
</dbReference>
<evidence type="ECO:0000313" key="3">
    <source>
        <dbReference type="EMBL" id="GJN50870.1"/>
    </source>
</evidence>